<feature type="compositionally biased region" description="Basic residues" evidence="1">
    <location>
        <begin position="65"/>
        <end position="85"/>
    </location>
</feature>
<dbReference type="EMBL" id="ML119678">
    <property type="protein sequence ID" value="RPA81629.1"/>
    <property type="molecule type" value="Genomic_DNA"/>
</dbReference>
<evidence type="ECO:0000256" key="1">
    <source>
        <dbReference type="SAM" id="MobiDB-lite"/>
    </source>
</evidence>
<keyword evidence="3" id="KW-1185">Reference proteome</keyword>
<protein>
    <submittedName>
        <fullName evidence="2">Uncharacterized protein</fullName>
    </submittedName>
</protein>
<organism evidence="2 3">
    <name type="scientific">Ascobolus immersus RN42</name>
    <dbReference type="NCBI Taxonomy" id="1160509"/>
    <lineage>
        <taxon>Eukaryota</taxon>
        <taxon>Fungi</taxon>
        <taxon>Dikarya</taxon>
        <taxon>Ascomycota</taxon>
        <taxon>Pezizomycotina</taxon>
        <taxon>Pezizomycetes</taxon>
        <taxon>Pezizales</taxon>
        <taxon>Ascobolaceae</taxon>
        <taxon>Ascobolus</taxon>
    </lineage>
</organism>
<dbReference type="Proteomes" id="UP000275078">
    <property type="component" value="Unassembled WGS sequence"/>
</dbReference>
<name>A0A3N4I6E2_ASCIM</name>
<evidence type="ECO:0000313" key="2">
    <source>
        <dbReference type="EMBL" id="RPA81629.1"/>
    </source>
</evidence>
<accession>A0A3N4I6E2</accession>
<dbReference type="InterPro" id="IPR025332">
    <property type="entry name" value="DUF4238"/>
</dbReference>
<dbReference type="OrthoDB" id="5340163at2759"/>
<dbReference type="STRING" id="1160509.A0A3N4I6E2"/>
<evidence type="ECO:0000313" key="3">
    <source>
        <dbReference type="Proteomes" id="UP000275078"/>
    </source>
</evidence>
<dbReference type="AlphaFoldDB" id="A0A3N4I6E2"/>
<dbReference type="Pfam" id="PF14022">
    <property type="entry name" value="DUF4238"/>
    <property type="match status" value="1"/>
</dbReference>
<feature type="region of interest" description="Disordered" evidence="1">
    <location>
        <begin position="43"/>
        <end position="88"/>
    </location>
</feature>
<proteinExistence type="predicted"/>
<feature type="region of interest" description="Disordered" evidence="1">
    <location>
        <begin position="1"/>
        <end position="29"/>
    </location>
</feature>
<reference evidence="2 3" key="1">
    <citation type="journal article" date="2018" name="Nat. Ecol. Evol.">
        <title>Pezizomycetes genomes reveal the molecular basis of ectomycorrhizal truffle lifestyle.</title>
        <authorList>
            <person name="Murat C."/>
            <person name="Payen T."/>
            <person name="Noel B."/>
            <person name="Kuo A."/>
            <person name="Morin E."/>
            <person name="Chen J."/>
            <person name="Kohler A."/>
            <person name="Krizsan K."/>
            <person name="Balestrini R."/>
            <person name="Da Silva C."/>
            <person name="Montanini B."/>
            <person name="Hainaut M."/>
            <person name="Levati E."/>
            <person name="Barry K.W."/>
            <person name="Belfiori B."/>
            <person name="Cichocki N."/>
            <person name="Clum A."/>
            <person name="Dockter R.B."/>
            <person name="Fauchery L."/>
            <person name="Guy J."/>
            <person name="Iotti M."/>
            <person name="Le Tacon F."/>
            <person name="Lindquist E.A."/>
            <person name="Lipzen A."/>
            <person name="Malagnac F."/>
            <person name="Mello A."/>
            <person name="Molinier V."/>
            <person name="Miyauchi S."/>
            <person name="Poulain J."/>
            <person name="Riccioni C."/>
            <person name="Rubini A."/>
            <person name="Sitrit Y."/>
            <person name="Splivallo R."/>
            <person name="Traeger S."/>
            <person name="Wang M."/>
            <person name="Zifcakova L."/>
            <person name="Wipf D."/>
            <person name="Zambonelli A."/>
            <person name="Paolocci F."/>
            <person name="Nowrousian M."/>
            <person name="Ottonello S."/>
            <person name="Baldrian P."/>
            <person name="Spatafora J.W."/>
            <person name="Henrissat B."/>
            <person name="Nagy L.G."/>
            <person name="Aury J.M."/>
            <person name="Wincker P."/>
            <person name="Grigoriev I.V."/>
            <person name="Bonfante P."/>
            <person name="Martin F.M."/>
        </authorList>
    </citation>
    <scope>NUCLEOTIDE SEQUENCE [LARGE SCALE GENOMIC DNA]</scope>
    <source>
        <strain evidence="2 3">RN42</strain>
    </source>
</reference>
<gene>
    <name evidence="2" type="ORF">BJ508DRAFT_111639</name>
</gene>
<feature type="compositionally biased region" description="Polar residues" evidence="1">
    <location>
        <begin position="10"/>
        <end position="21"/>
    </location>
</feature>
<sequence>MSDSPKPPLSRSQTTPSTKSTEPPRHHYIPQFILKNFRSQEAEAKYAATAGKEDPNKAPATIGRNGKHKKKNQSRNKNKTNKKRNGREAKEDVPVWYYNMETRELEARITQEAYQVRGMHQDASQSDVNYIENALGKLESKAAMVIAKIKKAQEAKQRAVVLLGAEMRLLRRFLYVMQYRTKSQRQRFQCSLGDYAEHDKQRLEEYIRDHGLTSPNDVWLKTLRLLLDVKDTVDHKGYDTLKGTMYEPDYLEFMHNFSNFFVCICEPESMDDEFILSDNSFCVVDGVPIVTGDDDVDANFKRRRLVIDYHRFAPISPRLAIVLRSTNFRVDAGLKAMFSAGWGNRQYGSVFADLPVIPANPTYVNGSGFKRQLSDGSYRALVSDDFKFSMSDSYELGIHSIPTKHVLAFNTIQIDKVNDGLTFVSPKAMVSSLHHYLDTYDPLPFSTTSQLEYDKLALQRSAKAELLRILEESKGATQIKLPPELGDSNGLDIVKEWTKGTNYLKLASGSLDMFASDLKQAQQIETERTRRFAFTMFGISPEMCREIREWENETFKKLDTRVLLLVIRLNQIKDPFKPTSKGWLAPTKAEECIFRLWGKPGVSQEEFNIMLDEALWKEGYRNASQKGLRKKYPSDKAKVLLTLRDCEMYAMNRGGSVLAWGKQISHLIGPMKTANLSSSGSETDRSV</sequence>